<evidence type="ECO:0000256" key="5">
    <source>
        <dbReference type="ARBA" id="ARBA00062515"/>
    </source>
</evidence>
<dbReference type="NCBIfam" id="TIGR01256">
    <property type="entry name" value="modA"/>
    <property type="match status" value="1"/>
</dbReference>
<evidence type="ECO:0000313" key="9">
    <source>
        <dbReference type="Proteomes" id="UP000242757"/>
    </source>
</evidence>
<dbReference type="FunFam" id="3.40.190.10:FF:000035">
    <property type="entry name" value="Molybdate ABC transporter substrate-binding protein"/>
    <property type="match status" value="1"/>
</dbReference>
<reference evidence="8 9" key="1">
    <citation type="submission" date="2017-08" db="EMBL/GenBank/DDBJ databases">
        <title>A Genome Sequence of Oceanimonas doudoroffii ATCC 27123T.</title>
        <authorList>
            <person name="Brennan M.A."/>
            <person name="Maclea K.S."/>
            <person name="Mcclelland W.D."/>
            <person name="Trachtenberg A.M."/>
        </authorList>
    </citation>
    <scope>NUCLEOTIDE SEQUENCE [LARGE SCALE GENOMIC DNA]</scope>
    <source>
        <strain evidence="8 9">ATCC 27123</strain>
    </source>
</reference>
<keyword evidence="3 6" id="KW-0479">Metal-binding</keyword>
<feature type="chain" id="PRO_5012195551" evidence="7">
    <location>
        <begin position="20"/>
        <end position="248"/>
    </location>
</feature>
<organism evidence="8 9">
    <name type="scientific">Oceanimonas doudoroffii</name>
    <dbReference type="NCBI Taxonomy" id="84158"/>
    <lineage>
        <taxon>Bacteria</taxon>
        <taxon>Pseudomonadati</taxon>
        <taxon>Pseudomonadota</taxon>
        <taxon>Gammaproteobacteria</taxon>
        <taxon>Aeromonadales</taxon>
        <taxon>Aeromonadaceae</taxon>
        <taxon>Oceanimonas</taxon>
    </lineage>
</organism>
<dbReference type="OrthoDB" id="9785015at2"/>
<dbReference type="PIRSF" id="PIRSF004846">
    <property type="entry name" value="ModA"/>
    <property type="match status" value="1"/>
</dbReference>
<evidence type="ECO:0000256" key="1">
    <source>
        <dbReference type="ARBA" id="ARBA00009175"/>
    </source>
</evidence>
<dbReference type="GO" id="GO:0030973">
    <property type="term" value="F:molybdate ion binding"/>
    <property type="evidence" value="ECO:0007669"/>
    <property type="project" value="InterPro"/>
</dbReference>
<dbReference type="InterPro" id="IPR050682">
    <property type="entry name" value="ModA/WtpA"/>
</dbReference>
<protein>
    <submittedName>
        <fullName evidence="8">Molybdate ABC transporter substrate-binding protein</fullName>
    </submittedName>
</protein>
<sequence length="248" mass="26771">MPKLSSATLLLCVSMPALADEVRVAVAANFLDAITTLSEQFERQSGHTVLISSGSTGKLYAQIKNGAPFDVFLAADEARPALLEHEAAIVPGSRFTYALGTLVLWSPDRGLIDAEQSVLNNGDFRFLAIANPATAPYGRAAQEVLTGMGLWERFSKKMVRGENIGQTYQYVYSRNADLGFVAKSQVFSQGQFADGSWWEVPADRYAPIVQQAVQLRDTPAATALLDYLRSPAGLAVIQAYGYGTDAAQ</sequence>
<feature type="binding site" evidence="6">
    <location>
        <position position="56"/>
    </location>
    <ligand>
        <name>molybdate</name>
        <dbReference type="ChEBI" id="CHEBI:36264"/>
    </ligand>
</feature>
<comment type="similarity">
    <text evidence="1">Belongs to the bacterial solute-binding protein ModA family.</text>
</comment>
<dbReference type="AlphaFoldDB" id="A0A233RI21"/>
<proteinExistence type="inferred from homology"/>
<evidence type="ECO:0000313" key="8">
    <source>
        <dbReference type="EMBL" id="OXY83036.1"/>
    </source>
</evidence>
<keyword evidence="9" id="KW-1185">Reference proteome</keyword>
<dbReference type="InterPro" id="IPR044084">
    <property type="entry name" value="AvModA-like_subst-bd"/>
</dbReference>
<name>A0A233RI21_9GAMM</name>
<dbReference type="GO" id="GO:1901359">
    <property type="term" value="F:tungstate binding"/>
    <property type="evidence" value="ECO:0007669"/>
    <property type="project" value="UniProtKB-ARBA"/>
</dbReference>
<dbReference type="PANTHER" id="PTHR30632">
    <property type="entry name" value="MOLYBDATE-BINDING PERIPLASMIC PROTEIN"/>
    <property type="match status" value="1"/>
</dbReference>
<evidence type="ECO:0000256" key="7">
    <source>
        <dbReference type="SAM" id="SignalP"/>
    </source>
</evidence>
<keyword evidence="2 6" id="KW-0500">Molybdenum</keyword>
<feature type="binding site" evidence="6">
    <location>
        <position position="164"/>
    </location>
    <ligand>
        <name>molybdate</name>
        <dbReference type="ChEBI" id="CHEBI:36264"/>
    </ligand>
</feature>
<dbReference type="CDD" id="cd13539">
    <property type="entry name" value="PBP2_AvModA"/>
    <property type="match status" value="1"/>
</dbReference>
<dbReference type="Proteomes" id="UP000242757">
    <property type="component" value="Unassembled WGS sequence"/>
</dbReference>
<comment type="caution">
    <text evidence="8">The sequence shown here is derived from an EMBL/GenBank/DDBJ whole genome shotgun (WGS) entry which is preliminary data.</text>
</comment>
<dbReference type="Gene3D" id="3.40.190.10">
    <property type="entry name" value="Periplasmic binding protein-like II"/>
    <property type="match status" value="2"/>
</dbReference>
<dbReference type="InterPro" id="IPR005950">
    <property type="entry name" value="ModA"/>
</dbReference>
<evidence type="ECO:0000256" key="3">
    <source>
        <dbReference type="ARBA" id="ARBA00022723"/>
    </source>
</evidence>
<dbReference type="Pfam" id="PF13531">
    <property type="entry name" value="SBP_bac_11"/>
    <property type="match status" value="1"/>
</dbReference>
<dbReference type="GO" id="GO:0015689">
    <property type="term" value="P:molybdate ion transport"/>
    <property type="evidence" value="ECO:0007669"/>
    <property type="project" value="InterPro"/>
</dbReference>
<evidence type="ECO:0000256" key="2">
    <source>
        <dbReference type="ARBA" id="ARBA00022505"/>
    </source>
</evidence>
<keyword evidence="4 7" id="KW-0732">Signal</keyword>
<dbReference type="EMBL" id="NBIM01000001">
    <property type="protein sequence ID" value="OXY83036.1"/>
    <property type="molecule type" value="Genomic_DNA"/>
</dbReference>
<accession>A0A233RI21</accession>
<evidence type="ECO:0000256" key="4">
    <source>
        <dbReference type="ARBA" id="ARBA00022729"/>
    </source>
</evidence>
<comment type="subunit">
    <text evidence="5">The complex is composed of two ATP-binding proteins (ModC), two transmembrane proteins (ModB) and a solute-binding protein (ModA).</text>
</comment>
<gene>
    <name evidence="8" type="primary">modA</name>
    <name evidence="8" type="ORF">B6S08_05930</name>
</gene>
<evidence type="ECO:0000256" key="6">
    <source>
        <dbReference type="PIRSR" id="PIRSR004846-1"/>
    </source>
</evidence>
<feature type="signal peptide" evidence="7">
    <location>
        <begin position="1"/>
        <end position="19"/>
    </location>
</feature>
<dbReference type="PANTHER" id="PTHR30632:SF14">
    <property type="entry name" value="TUNGSTATE_MOLYBDATE_CHROMATE-BINDING PROTEIN MODA"/>
    <property type="match status" value="1"/>
</dbReference>
<dbReference type="RefSeq" id="WP_094199814.1">
    <property type="nucleotide sequence ID" value="NZ_NBIM01000001.1"/>
</dbReference>
<dbReference type="GO" id="GO:0046872">
    <property type="term" value="F:metal ion binding"/>
    <property type="evidence" value="ECO:0007669"/>
    <property type="project" value="UniProtKB-KW"/>
</dbReference>
<dbReference type="SUPFAM" id="SSF53850">
    <property type="entry name" value="Periplasmic binding protein-like II"/>
    <property type="match status" value="1"/>
</dbReference>